<dbReference type="Pfam" id="PF01084">
    <property type="entry name" value="Ribosomal_S18"/>
    <property type="match status" value="1"/>
</dbReference>
<reference evidence="6 7" key="1">
    <citation type="submission" date="2020-03" db="EMBL/GenBank/DDBJ databases">
        <title>Screen low temperature-resistant strains for efficient degradation of petroleum hydrocarbons under the low temperature.</title>
        <authorList>
            <person name="Wang Y."/>
            <person name="Chen J."/>
        </authorList>
    </citation>
    <scope>NUCLEOTIDE SEQUENCE [LARGE SCALE GENOMIC DNA]</scope>
    <source>
        <strain evidence="6 7">KB1</strain>
    </source>
</reference>
<dbReference type="SUPFAM" id="SSF46911">
    <property type="entry name" value="Ribosomal protein S18"/>
    <property type="match status" value="1"/>
</dbReference>
<sequence length="91" mass="10291">MAVKRSPSKKPRPVEGRKPKKNPLFAAKITHVDYKDINLLRTFISDRGKIRSRRVTGPDPAAAASGRRCSEERTRNGVAPLHRRPVVIRPR</sequence>
<dbReference type="PROSITE" id="PS00057">
    <property type="entry name" value="RIBOSOMAL_S18"/>
    <property type="match status" value="1"/>
</dbReference>
<dbReference type="InterPro" id="IPR018275">
    <property type="entry name" value="Ribosomal_bS18_CS"/>
</dbReference>
<dbReference type="GO" id="GO:0006412">
    <property type="term" value="P:translation"/>
    <property type="evidence" value="ECO:0007669"/>
    <property type="project" value="InterPro"/>
</dbReference>
<keyword evidence="2 6" id="KW-0689">Ribosomal protein</keyword>
<dbReference type="EMBL" id="CP050124">
    <property type="protein sequence ID" value="QIP41880.1"/>
    <property type="molecule type" value="Genomic_DNA"/>
</dbReference>
<dbReference type="InterPro" id="IPR036870">
    <property type="entry name" value="Ribosomal_bS18_sf"/>
</dbReference>
<name>A0A6G9CYJ0_RHOER</name>
<accession>A0A6G9CYJ0</accession>
<evidence type="ECO:0000256" key="2">
    <source>
        <dbReference type="ARBA" id="ARBA00022980"/>
    </source>
</evidence>
<dbReference type="NCBIfam" id="TIGR00165">
    <property type="entry name" value="S18"/>
    <property type="match status" value="1"/>
</dbReference>
<protein>
    <recommendedName>
        <fullName evidence="4">Small ribosomal subunit protein bS18</fullName>
    </recommendedName>
</protein>
<dbReference type="GO" id="GO:0003735">
    <property type="term" value="F:structural constituent of ribosome"/>
    <property type="evidence" value="ECO:0007669"/>
    <property type="project" value="InterPro"/>
</dbReference>
<feature type="compositionally biased region" description="Basic residues" evidence="5">
    <location>
        <begin position="1"/>
        <end position="11"/>
    </location>
</feature>
<evidence type="ECO:0000256" key="4">
    <source>
        <dbReference type="ARBA" id="ARBA00035141"/>
    </source>
</evidence>
<dbReference type="GO" id="GO:0005840">
    <property type="term" value="C:ribosome"/>
    <property type="evidence" value="ECO:0007669"/>
    <property type="project" value="UniProtKB-KW"/>
</dbReference>
<evidence type="ECO:0000256" key="3">
    <source>
        <dbReference type="ARBA" id="ARBA00023274"/>
    </source>
</evidence>
<dbReference type="Proteomes" id="UP000502345">
    <property type="component" value="Chromosome"/>
</dbReference>
<comment type="similarity">
    <text evidence="1">Belongs to the bacterial ribosomal protein bS18 family.</text>
</comment>
<feature type="region of interest" description="Disordered" evidence="5">
    <location>
        <begin position="1"/>
        <end position="22"/>
    </location>
</feature>
<keyword evidence="3" id="KW-0687">Ribonucleoprotein</keyword>
<organism evidence="6 7">
    <name type="scientific">Rhodococcus erythropolis</name>
    <name type="common">Arthrobacter picolinophilus</name>
    <dbReference type="NCBI Taxonomy" id="1833"/>
    <lineage>
        <taxon>Bacteria</taxon>
        <taxon>Bacillati</taxon>
        <taxon>Actinomycetota</taxon>
        <taxon>Actinomycetes</taxon>
        <taxon>Mycobacteriales</taxon>
        <taxon>Nocardiaceae</taxon>
        <taxon>Rhodococcus</taxon>
        <taxon>Rhodococcus erythropolis group</taxon>
    </lineage>
</organism>
<gene>
    <name evidence="6" type="ORF">G9444_4637</name>
</gene>
<proteinExistence type="inferred from homology"/>
<dbReference type="AlphaFoldDB" id="A0A6G9CYJ0"/>
<dbReference type="GO" id="GO:1990904">
    <property type="term" value="C:ribonucleoprotein complex"/>
    <property type="evidence" value="ECO:0007669"/>
    <property type="project" value="UniProtKB-KW"/>
</dbReference>
<feature type="region of interest" description="Disordered" evidence="5">
    <location>
        <begin position="52"/>
        <end position="91"/>
    </location>
</feature>
<evidence type="ECO:0000256" key="1">
    <source>
        <dbReference type="ARBA" id="ARBA00005589"/>
    </source>
</evidence>
<feature type="compositionally biased region" description="Basic residues" evidence="5">
    <location>
        <begin position="81"/>
        <end position="91"/>
    </location>
</feature>
<dbReference type="InterPro" id="IPR001648">
    <property type="entry name" value="Ribosomal_bS18"/>
</dbReference>
<evidence type="ECO:0000313" key="7">
    <source>
        <dbReference type="Proteomes" id="UP000502345"/>
    </source>
</evidence>
<dbReference type="Gene3D" id="4.10.640.10">
    <property type="entry name" value="Ribosomal protein S18"/>
    <property type="match status" value="1"/>
</dbReference>
<evidence type="ECO:0000256" key="5">
    <source>
        <dbReference type="SAM" id="MobiDB-lite"/>
    </source>
</evidence>
<evidence type="ECO:0000313" key="6">
    <source>
        <dbReference type="EMBL" id="QIP41880.1"/>
    </source>
</evidence>